<feature type="compositionally biased region" description="Low complexity" evidence="1">
    <location>
        <begin position="642"/>
        <end position="653"/>
    </location>
</feature>
<feature type="region of interest" description="Disordered" evidence="1">
    <location>
        <begin position="641"/>
        <end position="667"/>
    </location>
</feature>
<comment type="caution">
    <text evidence="2">The sequence shown here is derived from an EMBL/GenBank/DDBJ whole genome shotgun (WGS) entry which is preliminary data.</text>
</comment>
<dbReference type="PANTHER" id="PTHR33018:SF34">
    <property type="entry name" value="OS02G0472350 PROTEIN"/>
    <property type="match status" value="1"/>
</dbReference>
<evidence type="ECO:0000256" key="1">
    <source>
        <dbReference type="SAM" id="MobiDB-lite"/>
    </source>
</evidence>
<feature type="compositionally biased region" description="Basic and acidic residues" evidence="1">
    <location>
        <begin position="657"/>
        <end position="667"/>
    </location>
</feature>
<dbReference type="AlphaFoldDB" id="A0AAD8RUU1"/>
<gene>
    <name evidence="2" type="ORF">QYE76_006405</name>
</gene>
<reference evidence="2" key="1">
    <citation type="submission" date="2023-07" db="EMBL/GenBank/DDBJ databases">
        <title>A chromosome-level genome assembly of Lolium multiflorum.</title>
        <authorList>
            <person name="Chen Y."/>
            <person name="Copetti D."/>
            <person name="Kolliker R."/>
            <person name="Studer B."/>
        </authorList>
    </citation>
    <scope>NUCLEOTIDE SEQUENCE</scope>
    <source>
        <strain evidence="2">02402/16</strain>
        <tissue evidence="2">Leaf</tissue>
    </source>
</reference>
<organism evidence="2 3">
    <name type="scientific">Lolium multiflorum</name>
    <name type="common">Italian ryegrass</name>
    <name type="synonym">Lolium perenne subsp. multiflorum</name>
    <dbReference type="NCBI Taxonomy" id="4521"/>
    <lineage>
        <taxon>Eukaryota</taxon>
        <taxon>Viridiplantae</taxon>
        <taxon>Streptophyta</taxon>
        <taxon>Embryophyta</taxon>
        <taxon>Tracheophyta</taxon>
        <taxon>Spermatophyta</taxon>
        <taxon>Magnoliopsida</taxon>
        <taxon>Liliopsida</taxon>
        <taxon>Poales</taxon>
        <taxon>Poaceae</taxon>
        <taxon>BOP clade</taxon>
        <taxon>Pooideae</taxon>
        <taxon>Poodae</taxon>
        <taxon>Poeae</taxon>
        <taxon>Poeae Chloroplast Group 2 (Poeae type)</taxon>
        <taxon>Loliodinae</taxon>
        <taxon>Loliinae</taxon>
        <taxon>Lolium</taxon>
    </lineage>
</organism>
<evidence type="ECO:0000313" key="3">
    <source>
        <dbReference type="Proteomes" id="UP001231189"/>
    </source>
</evidence>
<name>A0AAD8RUU1_LOLMU</name>
<dbReference type="Proteomes" id="UP001231189">
    <property type="component" value="Unassembled WGS sequence"/>
</dbReference>
<protein>
    <submittedName>
        <fullName evidence="2">Uncharacterized protein</fullName>
    </submittedName>
</protein>
<dbReference type="EMBL" id="JAUUTY010000005">
    <property type="protein sequence ID" value="KAK1632090.1"/>
    <property type="molecule type" value="Genomic_DNA"/>
</dbReference>
<feature type="region of interest" description="Disordered" evidence="1">
    <location>
        <begin position="24"/>
        <end position="148"/>
    </location>
</feature>
<feature type="compositionally biased region" description="Low complexity" evidence="1">
    <location>
        <begin position="74"/>
        <end position="98"/>
    </location>
</feature>
<sequence length="713" mass="79856">MPLVAVGTPARLSVTAIIRARPPRVFSSSSSRSKPRDDSDANAVGRAALVAPTPPETPARLSPRRHASLRVATPPLAASRPRRSSSPAAPARAGYPPSAGVPHDVGATCSRRARATTVTARAAARHKAPGRPPPFATRTQSKRLKRGREERWRRDILYVPTGQEEDDISSYLNLDGEDEGRRQQDDAEETSINDNLQLEVATTSGAEPSAGSSKKSSTSSKRGATKTLKQGEIYTIEVVDSATGKPLEPENATKFINQCGAVVRDNVSITVQEWNEPKKARLGFTFVEKRTKKDCLQKLMEHVVLPPEYRKFDEEGNKIEENKKRRKLLKQFALQKMASAFRKFKQNLARDYVNENKTPDFKGQYEKLKHDWPEFVKQKKSEQFLELSKNKENAAKKEYNHIMGPGGYRLWEPRWEKMENELRAREIRPGTEGWDPRAKSWWYGHGGSLNPETGECVYRGKIIKPTEKLIEAMRDAQEGKIKFNRENDGDPRESRGGRVRGMGHIPWKIGFPQNDDPYGYRSRKRKIDQDADVVARLASEMDVMKKTVSVLVAERDAARAQHEDHPMDLGSQQHRRSSVASTEAPPVMTHKNPSNEIFSELDEMRPVLFCRKHPNPRAAGGGCGPDDMVARRGWPRHPMVWSPLRPSAPPLRLSPKHTPETPTETHDTEKTFRAAAIANSRFGGQNSVSAPCRTGNCPASHHRLHAIFIAMPP</sequence>
<feature type="region of interest" description="Disordered" evidence="1">
    <location>
        <begin position="559"/>
        <end position="593"/>
    </location>
</feature>
<proteinExistence type="predicted"/>
<feature type="region of interest" description="Disordered" evidence="1">
    <location>
        <begin position="167"/>
        <end position="226"/>
    </location>
</feature>
<dbReference type="PANTHER" id="PTHR33018">
    <property type="entry name" value="OS10G0338966 PROTEIN-RELATED"/>
    <property type="match status" value="1"/>
</dbReference>
<evidence type="ECO:0000313" key="2">
    <source>
        <dbReference type="EMBL" id="KAK1632090.1"/>
    </source>
</evidence>
<keyword evidence="3" id="KW-1185">Reference proteome</keyword>
<feature type="compositionally biased region" description="Low complexity" evidence="1">
    <location>
        <begin position="204"/>
        <end position="226"/>
    </location>
</feature>
<feature type="compositionally biased region" description="Polar residues" evidence="1">
    <location>
        <begin position="192"/>
        <end position="203"/>
    </location>
</feature>
<feature type="compositionally biased region" description="Basic and acidic residues" evidence="1">
    <location>
        <begin position="483"/>
        <end position="496"/>
    </location>
</feature>
<accession>A0AAD8RUU1</accession>
<feature type="compositionally biased region" description="Low complexity" evidence="1">
    <location>
        <begin position="107"/>
        <end position="122"/>
    </location>
</feature>
<feature type="region of interest" description="Disordered" evidence="1">
    <location>
        <begin position="483"/>
        <end position="508"/>
    </location>
</feature>